<dbReference type="SUPFAM" id="SSF46785">
    <property type="entry name" value="Winged helix' DNA-binding domain"/>
    <property type="match status" value="1"/>
</dbReference>
<evidence type="ECO:0000259" key="1">
    <source>
        <dbReference type="Pfam" id="PF03551"/>
    </source>
</evidence>
<protein>
    <submittedName>
        <fullName evidence="3">PadR family transcriptional regulator</fullName>
    </submittedName>
</protein>
<gene>
    <name evidence="3" type="ORF">ACFOW9_13565</name>
</gene>
<comment type="caution">
    <text evidence="3">The sequence shown here is derived from an EMBL/GenBank/DDBJ whole genome shotgun (WGS) entry which is preliminary data.</text>
</comment>
<feature type="domain" description="Transcription regulator PadR C-terminal" evidence="2">
    <location>
        <begin position="91"/>
        <end position="171"/>
    </location>
</feature>
<dbReference type="InterPro" id="IPR018309">
    <property type="entry name" value="Tscrpt_reg_PadR_C"/>
</dbReference>
<proteinExistence type="predicted"/>
<dbReference type="InterPro" id="IPR036390">
    <property type="entry name" value="WH_DNA-bd_sf"/>
</dbReference>
<dbReference type="Gene3D" id="6.10.140.190">
    <property type="match status" value="1"/>
</dbReference>
<dbReference type="Pfam" id="PF10400">
    <property type="entry name" value="Vir_act_alpha_C"/>
    <property type="match status" value="1"/>
</dbReference>
<dbReference type="Pfam" id="PF03551">
    <property type="entry name" value="PadR"/>
    <property type="match status" value="1"/>
</dbReference>
<feature type="domain" description="Transcription regulator PadR N-terminal" evidence="1">
    <location>
        <begin position="7"/>
        <end position="79"/>
    </location>
</feature>
<dbReference type="PANTHER" id="PTHR43252:SF4">
    <property type="entry name" value="TRANSCRIPTIONAL REGULATORY PROTEIN"/>
    <property type="match status" value="1"/>
</dbReference>
<dbReference type="PANTHER" id="PTHR43252">
    <property type="entry name" value="TRANSCRIPTIONAL REGULATOR YQJI"/>
    <property type="match status" value="1"/>
</dbReference>
<evidence type="ECO:0000259" key="2">
    <source>
        <dbReference type="Pfam" id="PF10400"/>
    </source>
</evidence>
<organism evidence="3 4">
    <name type="scientific">Arthrobacter cryoconiti</name>
    <dbReference type="NCBI Taxonomy" id="748907"/>
    <lineage>
        <taxon>Bacteria</taxon>
        <taxon>Bacillati</taxon>
        <taxon>Actinomycetota</taxon>
        <taxon>Actinomycetes</taxon>
        <taxon>Micrococcales</taxon>
        <taxon>Micrococcaceae</taxon>
        <taxon>Arthrobacter</taxon>
    </lineage>
</organism>
<dbReference type="Proteomes" id="UP001595773">
    <property type="component" value="Unassembled WGS sequence"/>
</dbReference>
<dbReference type="Gene3D" id="1.10.10.10">
    <property type="entry name" value="Winged helix-like DNA-binding domain superfamily/Winged helix DNA-binding domain"/>
    <property type="match status" value="1"/>
</dbReference>
<accession>A0ABV8R2E3</accession>
<keyword evidence="4" id="KW-1185">Reference proteome</keyword>
<evidence type="ECO:0000313" key="4">
    <source>
        <dbReference type="Proteomes" id="UP001595773"/>
    </source>
</evidence>
<sequence length="179" mass="19972">MSLRHALLTSLMEKPCTGAELARRFEKSIGHFWQASHQQIYRELAALEADGLIEVRGLATARGSQRHFAVLAGGRNELERWCLLSADPHPVREALLVRLRAAAVLGTVDLASEVRRHLGLHQDSLRRYQAIQGRDFAEGSPLTPAGELQLAVLRAGIEFERAWLAWCQQTLCEGLSEKK</sequence>
<evidence type="ECO:0000313" key="3">
    <source>
        <dbReference type="EMBL" id="MFC4266634.1"/>
    </source>
</evidence>
<name>A0ABV8R2E3_9MICC</name>
<dbReference type="RefSeq" id="WP_268250850.1">
    <property type="nucleotide sequence ID" value="NZ_BAABLL010000010.1"/>
</dbReference>
<dbReference type="InterPro" id="IPR036388">
    <property type="entry name" value="WH-like_DNA-bd_sf"/>
</dbReference>
<reference evidence="4" key="1">
    <citation type="journal article" date="2019" name="Int. J. Syst. Evol. Microbiol.">
        <title>The Global Catalogue of Microorganisms (GCM) 10K type strain sequencing project: providing services to taxonomists for standard genome sequencing and annotation.</title>
        <authorList>
            <consortium name="The Broad Institute Genomics Platform"/>
            <consortium name="The Broad Institute Genome Sequencing Center for Infectious Disease"/>
            <person name="Wu L."/>
            <person name="Ma J."/>
        </authorList>
    </citation>
    <scope>NUCLEOTIDE SEQUENCE [LARGE SCALE GENOMIC DNA]</scope>
    <source>
        <strain evidence="4">CGMCC 1.10698</strain>
    </source>
</reference>
<dbReference type="InterPro" id="IPR005149">
    <property type="entry name" value="Tscrpt_reg_PadR_N"/>
</dbReference>
<dbReference type="EMBL" id="JBHSCQ010000022">
    <property type="protein sequence ID" value="MFC4266634.1"/>
    <property type="molecule type" value="Genomic_DNA"/>
</dbReference>